<evidence type="ECO:0000259" key="4">
    <source>
        <dbReference type="PROSITE" id="PS50011"/>
    </source>
</evidence>
<keyword evidence="3" id="KW-1133">Transmembrane helix</keyword>
<keyword evidence="1" id="KW-0067">ATP-binding</keyword>
<dbReference type="InterPro" id="IPR000719">
    <property type="entry name" value="Prot_kinase_dom"/>
</dbReference>
<name>A0A1I7S1B5_BURXY</name>
<dbReference type="WBParaSite" id="BXY_0679000.1">
    <property type="protein sequence ID" value="BXY_0679000.1"/>
    <property type="gene ID" value="BXY_0679000"/>
</dbReference>
<dbReference type="InterPro" id="IPR050235">
    <property type="entry name" value="CK1_Ser-Thr_kinase"/>
</dbReference>
<organism evidence="5 6">
    <name type="scientific">Bursaphelenchus xylophilus</name>
    <name type="common">Pinewood nematode worm</name>
    <name type="synonym">Aphelenchoides xylophilus</name>
    <dbReference type="NCBI Taxonomy" id="6326"/>
    <lineage>
        <taxon>Eukaryota</taxon>
        <taxon>Metazoa</taxon>
        <taxon>Ecdysozoa</taxon>
        <taxon>Nematoda</taxon>
        <taxon>Chromadorea</taxon>
        <taxon>Rhabditida</taxon>
        <taxon>Tylenchina</taxon>
        <taxon>Tylenchomorpha</taxon>
        <taxon>Aphelenchoidea</taxon>
        <taxon>Aphelenchoididae</taxon>
        <taxon>Bursaphelenchus</taxon>
    </lineage>
</organism>
<keyword evidence="1" id="KW-0547">Nucleotide-binding</keyword>
<feature type="region of interest" description="Disordered" evidence="2">
    <location>
        <begin position="472"/>
        <end position="491"/>
    </location>
</feature>
<keyword evidence="3" id="KW-0812">Transmembrane</keyword>
<reference evidence="6" key="1">
    <citation type="submission" date="2016-11" db="UniProtKB">
        <authorList>
            <consortium name="WormBaseParasite"/>
        </authorList>
    </citation>
    <scope>IDENTIFICATION</scope>
</reference>
<dbReference type="eggNOG" id="KOG1164">
    <property type="taxonomic scope" value="Eukaryota"/>
</dbReference>
<dbReference type="InterPro" id="IPR011009">
    <property type="entry name" value="Kinase-like_dom_sf"/>
</dbReference>
<evidence type="ECO:0000313" key="5">
    <source>
        <dbReference type="Proteomes" id="UP000095284"/>
    </source>
</evidence>
<evidence type="ECO:0000313" key="6">
    <source>
        <dbReference type="WBParaSite" id="BXY_0679000.1"/>
    </source>
</evidence>
<accession>A0A1I7S1B5</accession>
<feature type="binding site" evidence="1">
    <location>
        <position position="200"/>
    </location>
    <ligand>
        <name>ATP</name>
        <dbReference type="ChEBI" id="CHEBI:30616"/>
    </ligand>
</feature>
<sequence>MIDNTFLQFAYHDPQTTSLPSTATTPVALVSYSAIVAIAVATVMSSIAVGLAIFGIIFYVKYRGFISCDEKKSAPAEQPYVLYPEYSMKEKTESVKEKKVAEKVEEKKEKVEVGGDGDCAEDSLGNVDENMKTYNPMDNMPVDSLEGVKLVDDPEFDGAVPEVINQIRTYVYIMKLGQGGFGAVYKYRVGYIGDEFVAVKFVKASNGKELRRAKREFMKTRRMEMLLEGKEDLIASIVAMGRNPSTLYMIFPFYYRNMSVVLKTKLQLQQKLNIIYHLLRPILQLQQLTYAHLDVKPDNYMQKSQYRNTIILCNFGLAKRFGAVRGADGSPDFMSAPCHRREPTSMVDDMQSWLIMVVLILLNELPWMSVNDSQKVKKFGVKEALFGGQVALKEKLDMKNAFFEKVRRTSDPHLIICDLAEMIWNKDRTNKIYMDDVLTYLDELQETYKFTYKDYWFENKKPYERVFLIPTDDDTQESSPTKKTPGWNGYQ</sequence>
<dbReference type="GO" id="GO:0005524">
    <property type="term" value="F:ATP binding"/>
    <property type="evidence" value="ECO:0007669"/>
    <property type="project" value="UniProtKB-UniRule"/>
</dbReference>
<evidence type="ECO:0000256" key="2">
    <source>
        <dbReference type="SAM" id="MobiDB-lite"/>
    </source>
</evidence>
<dbReference type="Gene3D" id="1.10.510.10">
    <property type="entry name" value="Transferase(Phosphotransferase) domain 1"/>
    <property type="match status" value="1"/>
</dbReference>
<dbReference type="InterPro" id="IPR017441">
    <property type="entry name" value="Protein_kinase_ATP_BS"/>
</dbReference>
<protein>
    <submittedName>
        <fullName evidence="6">Protein kinase domain-containing protein</fullName>
    </submittedName>
</protein>
<dbReference type="GO" id="GO:0004672">
    <property type="term" value="F:protein kinase activity"/>
    <property type="evidence" value="ECO:0007669"/>
    <property type="project" value="InterPro"/>
</dbReference>
<proteinExistence type="predicted"/>
<dbReference type="PROSITE" id="PS50011">
    <property type="entry name" value="PROTEIN_KINASE_DOM"/>
    <property type="match status" value="1"/>
</dbReference>
<evidence type="ECO:0000256" key="3">
    <source>
        <dbReference type="SAM" id="Phobius"/>
    </source>
</evidence>
<dbReference type="SMART" id="SM00220">
    <property type="entry name" value="S_TKc"/>
    <property type="match status" value="1"/>
</dbReference>
<evidence type="ECO:0000256" key="1">
    <source>
        <dbReference type="PROSITE-ProRule" id="PRU10141"/>
    </source>
</evidence>
<dbReference type="SUPFAM" id="SSF56112">
    <property type="entry name" value="Protein kinase-like (PK-like)"/>
    <property type="match status" value="1"/>
</dbReference>
<feature type="transmembrane region" description="Helical" evidence="3">
    <location>
        <begin position="29"/>
        <end position="62"/>
    </location>
</feature>
<dbReference type="PROSITE" id="PS00107">
    <property type="entry name" value="PROTEIN_KINASE_ATP"/>
    <property type="match status" value="1"/>
</dbReference>
<feature type="domain" description="Protein kinase" evidence="4">
    <location>
        <begin position="170"/>
        <end position="451"/>
    </location>
</feature>
<dbReference type="Proteomes" id="UP000095284">
    <property type="component" value="Unplaced"/>
</dbReference>
<dbReference type="Pfam" id="PF00069">
    <property type="entry name" value="Pkinase"/>
    <property type="match status" value="1"/>
</dbReference>
<dbReference type="PANTHER" id="PTHR11909">
    <property type="entry name" value="CASEIN KINASE-RELATED"/>
    <property type="match status" value="1"/>
</dbReference>
<dbReference type="AlphaFoldDB" id="A0A1I7S1B5"/>
<keyword evidence="3" id="KW-0472">Membrane</keyword>